<dbReference type="InterPro" id="IPR050109">
    <property type="entry name" value="HTH-type_TetR-like_transc_reg"/>
</dbReference>
<evidence type="ECO:0000256" key="4">
    <source>
        <dbReference type="PROSITE-ProRule" id="PRU00335"/>
    </source>
</evidence>
<dbReference type="PANTHER" id="PTHR30055">
    <property type="entry name" value="HTH-TYPE TRANSCRIPTIONAL REGULATOR RUTR"/>
    <property type="match status" value="1"/>
</dbReference>
<dbReference type="SUPFAM" id="SSF46689">
    <property type="entry name" value="Homeodomain-like"/>
    <property type="match status" value="1"/>
</dbReference>
<dbReference type="InterPro" id="IPR041347">
    <property type="entry name" value="MftR_C"/>
</dbReference>
<name>A0ABV6VV00_9ACTN</name>
<dbReference type="EMBL" id="JBHFAB010000007">
    <property type="protein sequence ID" value="MFC1417513.1"/>
    <property type="molecule type" value="Genomic_DNA"/>
</dbReference>
<dbReference type="PRINTS" id="PR00455">
    <property type="entry name" value="HTHTETR"/>
</dbReference>
<reference evidence="6 7" key="1">
    <citation type="submission" date="2024-09" db="EMBL/GenBank/DDBJ databases">
        <authorList>
            <person name="Lee S.D."/>
        </authorList>
    </citation>
    <scope>NUCLEOTIDE SEQUENCE [LARGE SCALE GENOMIC DNA]</scope>
    <source>
        <strain evidence="6 7">N8-3</strain>
    </source>
</reference>
<keyword evidence="2 4" id="KW-0238">DNA-binding</keyword>
<organism evidence="6 7">
    <name type="scientific">Streptacidiphilus cavernicola</name>
    <dbReference type="NCBI Taxonomy" id="3342716"/>
    <lineage>
        <taxon>Bacteria</taxon>
        <taxon>Bacillati</taxon>
        <taxon>Actinomycetota</taxon>
        <taxon>Actinomycetes</taxon>
        <taxon>Kitasatosporales</taxon>
        <taxon>Streptomycetaceae</taxon>
        <taxon>Streptacidiphilus</taxon>
    </lineage>
</organism>
<keyword evidence="3" id="KW-0804">Transcription</keyword>
<evidence type="ECO:0000259" key="5">
    <source>
        <dbReference type="PROSITE" id="PS50977"/>
    </source>
</evidence>
<comment type="caution">
    <text evidence="6">The sequence shown here is derived from an EMBL/GenBank/DDBJ whole genome shotgun (WGS) entry which is preliminary data.</text>
</comment>
<keyword evidence="1" id="KW-0805">Transcription regulation</keyword>
<dbReference type="Proteomes" id="UP001592531">
    <property type="component" value="Unassembled WGS sequence"/>
</dbReference>
<sequence>MSNGIDDLLAAPLGLRERKKLKTRRAIRAAAFRLFTEQGYDATTVDQISAEADVSPSTFFRYFPTKEDLVISDDYDPLMEAALRDRPLDEPLLTAIRAAILPALRMVMGSEHDDMLLRMRLLQDNPLVRARNVAEQQRTKEMLLRILAERAERADRPLDELRLRVQVAAVLAASTEAIEYWAKRGGQDNIAELVGQALDTLSTDAVG</sequence>
<dbReference type="InterPro" id="IPR001647">
    <property type="entry name" value="HTH_TetR"/>
</dbReference>
<proteinExistence type="predicted"/>
<evidence type="ECO:0000256" key="1">
    <source>
        <dbReference type="ARBA" id="ARBA00023015"/>
    </source>
</evidence>
<feature type="DNA-binding region" description="H-T-H motif" evidence="4">
    <location>
        <begin position="44"/>
        <end position="63"/>
    </location>
</feature>
<evidence type="ECO:0000256" key="3">
    <source>
        <dbReference type="ARBA" id="ARBA00023163"/>
    </source>
</evidence>
<gene>
    <name evidence="6" type="ORF">ACEZDE_12735</name>
</gene>
<dbReference type="PROSITE" id="PS50977">
    <property type="entry name" value="HTH_TETR_2"/>
    <property type="match status" value="1"/>
</dbReference>
<evidence type="ECO:0000313" key="7">
    <source>
        <dbReference type="Proteomes" id="UP001592531"/>
    </source>
</evidence>
<dbReference type="Gene3D" id="1.10.357.10">
    <property type="entry name" value="Tetracycline Repressor, domain 2"/>
    <property type="match status" value="1"/>
</dbReference>
<dbReference type="RefSeq" id="WP_380535674.1">
    <property type="nucleotide sequence ID" value="NZ_JBHFAB010000007.1"/>
</dbReference>
<dbReference type="InterPro" id="IPR009057">
    <property type="entry name" value="Homeodomain-like_sf"/>
</dbReference>
<dbReference type="Gene3D" id="1.10.10.60">
    <property type="entry name" value="Homeodomain-like"/>
    <property type="match status" value="1"/>
</dbReference>
<accession>A0ABV6VV00</accession>
<dbReference type="Pfam" id="PF17754">
    <property type="entry name" value="TetR_C_14"/>
    <property type="match status" value="1"/>
</dbReference>
<keyword evidence="7" id="KW-1185">Reference proteome</keyword>
<feature type="domain" description="HTH tetR-type" evidence="5">
    <location>
        <begin position="21"/>
        <end position="81"/>
    </location>
</feature>
<evidence type="ECO:0000313" key="6">
    <source>
        <dbReference type="EMBL" id="MFC1417513.1"/>
    </source>
</evidence>
<protein>
    <submittedName>
        <fullName evidence="6">TetR family transcriptional regulator</fullName>
    </submittedName>
</protein>
<evidence type="ECO:0000256" key="2">
    <source>
        <dbReference type="ARBA" id="ARBA00023125"/>
    </source>
</evidence>
<dbReference type="PANTHER" id="PTHR30055:SF234">
    <property type="entry name" value="HTH-TYPE TRANSCRIPTIONAL REGULATOR BETI"/>
    <property type="match status" value="1"/>
</dbReference>
<dbReference type="Pfam" id="PF00440">
    <property type="entry name" value="TetR_N"/>
    <property type="match status" value="1"/>
</dbReference>